<evidence type="ECO:0000256" key="10">
    <source>
        <dbReference type="SAM" id="Phobius"/>
    </source>
</evidence>
<dbReference type="GO" id="GO:0004984">
    <property type="term" value="F:olfactory receptor activity"/>
    <property type="evidence" value="ECO:0007669"/>
    <property type="project" value="InterPro"/>
</dbReference>
<dbReference type="GO" id="GO:0005886">
    <property type="term" value="C:plasma membrane"/>
    <property type="evidence" value="ECO:0007669"/>
    <property type="project" value="UniProtKB-SubCell"/>
</dbReference>
<name>A0A151IDC3_9HYME</name>
<comment type="subcellular location">
    <subcellularLocation>
        <location evidence="1">Cell membrane</location>
        <topology evidence="1">Multi-pass membrane protein</topology>
    </subcellularLocation>
</comment>
<evidence type="ECO:0000256" key="4">
    <source>
        <dbReference type="ARBA" id="ARBA00022692"/>
    </source>
</evidence>
<dbReference type="PANTHER" id="PTHR21137:SF35">
    <property type="entry name" value="ODORANT RECEPTOR 19A-RELATED"/>
    <property type="match status" value="1"/>
</dbReference>
<keyword evidence="5" id="KW-0552">Olfaction</keyword>
<dbReference type="STRING" id="456900.A0A151IDC3"/>
<evidence type="ECO:0000313" key="11">
    <source>
        <dbReference type="EMBL" id="KYM98415.1"/>
    </source>
</evidence>
<feature type="transmembrane region" description="Helical" evidence="10">
    <location>
        <begin position="169"/>
        <end position="198"/>
    </location>
</feature>
<keyword evidence="4 10" id="KW-0812">Transmembrane</keyword>
<organism evidence="11 12">
    <name type="scientific">Cyphomyrmex costatus</name>
    <dbReference type="NCBI Taxonomy" id="456900"/>
    <lineage>
        <taxon>Eukaryota</taxon>
        <taxon>Metazoa</taxon>
        <taxon>Ecdysozoa</taxon>
        <taxon>Arthropoda</taxon>
        <taxon>Hexapoda</taxon>
        <taxon>Insecta</taxon>
        <taxon>Pterygota</taxon>
        <taxon>Neoptera</taxon>
        <taxon>Endopterygota</taxon>
        <taxon>Hymenoptera</taxon>
        <taxon>Apocrita</taxon>
        <taxon>Aculeata</taxon>
        <taxon>Formicoidea</taxon>
        <taxon>Formicidae</taxon>
        <taxon>Myrmicinae</taxon>
        <taxon>Cyphomyrmex</taxon>
    </lineage>
</organism>
<keyword evidence="3" id="KW-0716">Sensory transduction</keyword>
<feature type="transmembrane region" description="Helical" evidence="10">
    <location>
        <begin position="124"/>
        <end position="149"/>
    </location>
</feature>
<keyword evidence="9" id="KW-0807">Transducer</keyword>
<keyword evidence="12" id="KW-1185">Reference proteome</keyword>
<dbReference type="GO" id="GO:0005549">
    <property type="term" value="F:odorant binding"/>
    <property type="evidence" value="ECO:0007669"/>
    <property type="project" value="InterPro"/>
</dbReference>
<evidence type="ECO:0000256" key="1">
    <source>
        <dbReference type="ARBA" id="ARBA00004651"/>
    </source>
</evidence>
<evidence type="ECO:0000256" key="2">
    <source>
        <dbReference type="ARBA" id="ARBA00022475"/>
    </source>
</evidence>
<keyword evidence="2" id="KW-1003">Cell membrane</keyword>
<keyword evidence="8" id="KW-0675">Receptor</keyword>
<protein>
    <recommendedName>
        <fullName evidence="13">Odorant receptor</fullName>
    </recommendedName>
</protein>
<dbReference type="Proteomes" id="UP000078542">
    <property type="component" value="Unassembled WGS sequence"/>
</dbReference>
<dbReference type="InterPro" id="IPR004117">
    <property type="entry name" value="7tm6_olfct_rcpt"/>
</dbReference>
<dbReference type="PANTHER" id="PTHR21137">
    <property type="entry name" value="ODORANT RECEPTOR"/>
    <property type="match status" value="1"/>
</dbReference>
<accession>A0A151IDC3</accession>
<gene>
    <name evidence="11" type="ORF">ALC62_10874</name>
</gene>
<evidence type="ECO:0000256" key="8">
    <source>
        <dbReference type="ARBA" id="ARBA00023170"/>
    </source>
</evidence>
<keyword evidence="6 10" id="KW-1133">Transmembrane helix</keyword>
<sequence>MDFFDGHNYRVNKILLLAIGQWPYQSSRTSHTIVIIIVTIVCTQIFTKLCGMFVYIHDMDIVIECLVPLMVDVSGMTKIMNSVLCVNEIRALLDRIKNDFYSLRNSNDIMMLEKYADSGKKSSTIYICVIYMLTVAFLLMPLQPLILQVTNVTRPMLHRVEYYVDMDKYYFPILIHGYFTALICVTSIVATDAIFVIFMQHACGLFIITGSRIEQAVQKVYETEDANPPITKDTAYRNMIQCVHDHRTAIRFANLIEIVYSKHFLFHAGLNMIAMSVTGVGTTIETLDVDYEDIESLNNLDVTNTMQCVKHAKNCALQNVFKIYNWWSQRQKELYQI</sequence>
<proteinExistence type="predicted"/>
<evidence type="ECO:0000256" key="5">
    <source>
        <dbReference type="ARBA" id="ARBA00022725"/>
    </source>
</evidence>
<evidence type="ECO:0000256" key="9">
    <source>
        <dbReference type="ARBA" id="ARBA00023224"/>
    </source>
</evidence>
<evidence type="ECO:0008006" key="13">
    <source>
        <dbReference type="Google" id="ProtNLM"/>
    </source>
</evidence>
<evidence type="ECO:0000256" key="7">
    <source>
        <dbReference type="ARBA" id="ARBA00023136"/>
    </source>
</evidence>
<dbReference type="EMBL" id="KQ977969">
    <property type="protein sequence ID" value="KYM98415.1"/>
    <property type="molecule type" value="Genomic_DNA"/>
</dbReference>
<feature type="transmembrane region" description="Helical" evidence="10">
    <location>
        <begin position="33"/>
        <end position="56"/>
    </location>
</feature>
<dbReference type="GO" id="GO:0007165">
    <property type="term" value="P:signal transduction"/>
    <property type="evidence" value="ECO:0007669"/>
    <property type="project" value="UniProtKB-KW"/>
</dbReference>
<keyword evidence="7 10" id="KW-0472">Membrane</keyword>
<evidence type="ECO:0000313" key="12">
    <source>
        <dbReference type="Proteomes" id="UP000078542"/>
    </source>
</evidence>
<dbReference type="AlphaFoldDB" id="A0A151IDC3"/>
<dbReference type="Pfam" id="PF02949">
    <property type="entry name" value="7tm_6"/>
    <property type="match status" value="1"/>
</dbReference>
<evidence type="ECO:0000256" key="3">
    <source>
        <dbReference type="ARBA" id="ARBA00022606"/>
    </source>
</evidence>
<evidence type="ECO:0000256" key="6">
    <source>
        <dbReference type="ARBA" id="ARBA00022989"/>
    </source>
</evidence>
<reference evidence="11 12" key="1">
    <citation type="submission" date="2016-03" db="EMBL/GenBank/DDBJ databases">
        <title>Cyphomyrmex costatus WGS genome.</title>
        <authorList>
            <person name="Nygaard S."/>
            <person name="Hu H."/>
            <person name="Boomsma J."/>
            <person name="Zhang G."/>
        </authorList>
    </citation>
    <scope>NUCLEOTIDE SEQUENCE [LARGE SCALE GENOMIC DNA]</scope>
    <source>
        <strain evidence="11">MS0001</strain>
        <tissue evidence="11">Whole body</tissue>
    </source>
</reference>